<sequence>MQAYEPLLNKLSAFGTSDPSVESLCALELENAAQEVQCMTRIPVLTKENMSQITELIEAFPPSSKATRALLAFVASLSLRDENRQIAVQFGLSSTCVLLLQQHKDLSNETLYYVFDLVSTLSANDGLARQQLRPGIPYIIAVLGSRKENIDVLLGGAISLSTLSMISNANSELTVERGGLQALINAYGYVSEQAAQVKRKSGSSRDQGEDACENALFWIKDALRKLCLAPLPSVDEALKAADFGVYGKNIAVDELKWTLTFERKKVKVQ</sequence>
<evidence type="ECO:0000313" key="2">
    <source>
        <dbReference type="Proteomes" id="UP000515908"/>
    </source>
</evidence>
<dbReference type="InterPro" id="IPR011989">
    <property type="entry name" value="ARM-like"/>
</dbReference>
<dbReference type="SUPFAM" id="SSF48371">
    <property type="entry name" value="ARM repeat"/>
    <property type="match status" value="1"/>
</dbReference>
<gene>
    <name evidence="1" type="ORF">ADEAN_000293700</name>
</gene>
<dbReference type="VEuPathDB" id="TriTrypDB:ADEAN_000293700"/>
<reference evidence="1 2" key="1">
    <citation type="submission" date="2020-08" db="EMBL/GenBank/DDBJ databases">
        <authorList>
            <person name="Newling K."/>
            <person name="Davey J."/>
            <person name="Forrester S."/>
        </authorList>
    </citation>
    <scope>NUCLEOTIDE SEQUENCE [LARGE SCALE GENOMIC DNA]</scope>
    <source>
        <strain evidence="2">Crithidia deanei Carvalho (ATCC PRA-265)</strain>
    </source>
</reference>
<dbReference type="InterPro" id="IPR016024">
    <property type="entry name" value="ARM-type_fold"/>
</dbReference>
<proteinExistence type="predicted"/>
<evidence type="ECO:0000313" key="1">
    <source>
        <dbReference type="EMBL" id="CAD2215482.1"/>
    </source>
</evidence>
<dbReference type="OrthoDB" id="270509at2759"/>
<name>S9VG75_9TRYP</name>
<accession>S9VG75</accession>
<dbReference type="EMBL" id="LR877149">
    <property type="protein sequence ID" value="CAD2215482.1"/>
    <property type="molecule type" value="Genomic_DNA"/>
</dbReference>
<keyword evidence="2" id="KW-1185">Reference proteome</keyword>
<dbReference type="Proteomes" id="UP000515908">
    <property type="component" value="Chromosome 05"/>
</dbReference>
<protein>
    <submittedName>
        <fullName evidence="1">Uncharacterized protein</fullName>
    </submittedName>
</protein>
<organism evidence="1 2">
    <name type="scientific">Angomonas deanei</name>
    <dbReference type="NCBI Taxonomy" id="59799"/>
    <lineage>
        <taxon>Eukaryota</taxon>
        <taxon>Discoba</taxon>
        <taxon>Euglenozoa</taxon>
        <taxon>Kinetoplastea</taxon>
        <taxon>Metakinetoplastina</taxon>
        <taxon>Trypanosomatida</taxon>
        <taxon>Trypanosomatidae</taxon>
        <taxon>Strigomonadinae</taxon>
        <taxon>Angomonas</taxon>
    </lineage>
</organism>
<dbReference type="AlphaFoldDB" id="S9VG75"/>
<dbReference type="Gene3D" id="1.25.10.10">
    <property type="entry name" value="Leucine-rich Repeat Variant"/>
    <property type="match status" value="1"/>
</dbReference>